<feature type="transmembrane region" description="Helical" evidence="8">
    <location>
        <begin position="151"/>
        <end position="171"/>
    </location>
</feature>
<feature type="transmembrane region" description="Helical" evidence="8">
    <location>
        <begin position="30"/>
        <end position="50"/>
    </location>
</feature>
<sequence>MDLLLDIALLALLLVTAVSIAWIKDLFAAAMLAGIYGLLSAGFFMTMGAVDVAFTEAAVGAGISPLLIVLTLALCGRYQRADRDRARLAVALVVTVGALLITATVDMPSFGDANAPAQAHVAPHYIQGSQEEIGIPNIVTSVLASYRGFDTFGEVVVIFTAGLGVLSLLMGSAPAPQQAPGHSLVQQQSRDIVLRVVAKVLIAPIMLYALYVQFHGEYGPGGGFQAGVIFAVGFILYGLVFGLDAVRKVASHGLVQLLSAVGVLVFGCTGLLSLANGKNFLDYSALAGDAVTGQHIGIIAIELGVGITVAAVMIMISYLFTAQLRGRETELSAKGILPTTGNTPEGQANSALPSLQTQEQGAG</sequence>
<evidence type="ECO:0000256" key="1">
    <source>
        <dbReference type="ARBA" id="ARBA00004651"/>
    </source>
</evidence>
<evidence type="ECO:0000256" key="7">
    <source>
        <dbReference type="SAM" id="MobiDB-lite"/>
    </source>
</evidence>
<feature type="transmembrane region" description="Helical" evidence="8">
    <location>
        <begin position="192"/>
        <end position="211"/>
    </location>
</feature>
<comment type="subcellular location">
    <subcellularLocation>
        <location evidence="1">Cell membrane</location>
        <topology evidence="1">Multi-pass membrane protein</topology>
    </subcellularLocation>
</comment>
<dbReference type="Pfam" id="PF04039">
    <property type="entry name" value="MnhB"/>
    <property type="match status" value="1"/>
</dbReference>
<protein>
    <submittedName>
        <fullName evidence="12">Cation:proton antiporter</fullName>
    </submittedName>
</protein>
<feature type="domain" description="Na+/H+ antiporter MnhB subunit-related protein" evidence="9">
    <location>
        <begin position="193"/>
        <end position="314"/>
    </location>
</feature>
<dbReference type="NCBIfam" id="NF009162">
    <property type="entry name" value="PRK12508.1"/>
    <property type="match status" value="1"/>
</dbReference>
<dbReference type="InterPro" id="IPR050622">
    <property type="entry name" value="CPA3_antiporter_subunitB"/>
</dbReference>
<dbReference type="PANTHER" id="PTHR33932:SF4">
    <property type="entry name" value="NA(+)_H(+) ANTIPORTER SUBUNIT B"/>
    <property type="match status" value="1"/>
</dbReference>
<dbReference type="InterPro" id="IPR007182">
    <property type="entry name" value="MnhB"/>
</dbReference>
<evidence type="ECO:0000256" key="3">
    <source>
        <dbReference type="ARBA" id="ARBA00022475"/>
    </source>
</evidence>
<reference evidence="12" key="1">
    <citation type="submission" date="2017-02" db="EMBL/GenBank/DDBJ databases">
        <title>Genome of Microbulbifer agarilyticus GP101.</title>
        <authorList>
            <person name="Jung J."/>
            <person name="Bae S.S."/>
            <person name="Baek K."/>
        </authorList>
    </citation>
    <scope>NUCLEOTIDE SEQUENCE [LARGE SCALE GENOMIC DNA]</scope>
    <source>
        <strain evidence="12">GP101</strain>
    </source>
</reference>
<feature type="transmembrane region" description="Helical" evidence="8">
    <location>
        <begin position="88"/>
        <end position="105"/>
    </location>
</feature>
<dbReference type="RefSeq" id="WP_077400643.1">
    <property type="nucleotide sequence ID" value="NZ_CP019650.1"/>
</dbReference>
<feature type="compositionally biased region" description="Polar residues" evidence="7">
    <location>
        <begin position="339"/>
        <end position="363"/>
    </location>
</feature>
<keyword evidence="6 8" id="KW-0472">Membrane</keyword>
<gene>
    <name evidence="12" type="ORF">Mag101_03115</name>
</gene>
<evidence type="ECO:0000256" key="2">
    <source>
        <dbReference type="ARBA" id="ARBA00009425"/>
    </source>
</evidence>
<feature type="domain" description="MrpA C-terminal/MbhE" evidence="11">
    <location>
        <begin position="101"/>
        <end position="177"/>
    </location>
</feature>
<dbReference type="InterPro" id="IPR046806">
    <property type="entry name" value="MrpA_C/MbhE"/>
</dbReference>
<feature type="transmembrane region" description="Helical" evidence="8">
    <location>
        <begin position="255"/>
        <end position="275"/>
    </location>
</feature>
<dbReference type="NCBIfam" id="NF009159">
    <property type="entry name" value="PRK12504.1"/>
    <property type="match status" value="1"/>
</dbReference>
<keyword evidence="5 8" id="KW-1133">Transmembrane helix</keyword>
<dbReference type="Pfam" id="PF13244">
    <property type="entry name" value="MbhD"/>
    <property type="match status" value="1"/>
</dbReference>
<evidence type="ECO:0000259" key="10">
    <source>
        <dbReference type="Pfam" id="PF13244"/>
    </source>
</evidence>
<evidence type="ECO:0000313" key="13">
    <source>
        <dbReference type="Proteomes" id="UP000188219"/>
    </source>
</evidence>
<dbReference type="KEGG" id="maga:Mag101_03115"/>
<evidence type="ECO:0000256" key="8">
    <source>
        <dbReference type="SAM" id="Phobius"/>
    </source>
</evidence>
<dbReference type="GO" id="GO:0005886">
    <property type="term" value="C:plasma membrane"/>
    <property type="evidence" value="ECO:0007669"/>
    <property type="project" value="UniProtKB-SubCell"/>
</dbReference>
<evidence type="ECO:0000256" key="6">
    <source>
        <dbReference type="ARBA" id="ARBA00023136"/>
    </source>
</evidence>
<feature type="transmembrane region" description="Helical" evidence="8">
    <location>
        <begin position="295"/>
        <end position="320"/>
    </location>
</feature>
<evidence type="ECO:0000313" key="12">
    <source>
        <dbReference type="EMBL" id="AQQ66741.1"/>
    </source>
</evidence>
<dbReference type="Proteomes" id="UP000188219">
    <property type="component" value="Chromosome"/>
</dbReference>
<keyword evidence="13" id="KW-1185">Reference proteome</keyword>
<keyword evidence="4 8" id="KW-0812">Transmembrane</keyword>
<dbReference type="STRING" id="260552.Mag101_03115"/>
<organism evidence="12 13">
    <name type="scientific">Microbulbifer agarilyticus</name>
    <dbReference type="NCBI Taxonomy" id="260552"/>
    <lineage>
        <taxon>Bacteria</taxon>
        <taxon>Pseudomonadati</taxon>
        <taxon>Pseudomonadota</taxon>
        <taxon>Gammaproteobacteria</taxon>
        <taxon>Cellvibrionales</taxon>
        <taxon>Microbulbiferaceae</taxon>
        <taxon>Microbulbifer</taxon>
    </lineage>
</organism>
<feature type="transmembrane region" description="Helical" evidence="8">
    <location>
        <begin position="223"/>
        <end position="243"/>
    </location>
</feature>
<comment type="similarity">
    <text evidence="2">Belongs to the CPA3 antiporters (TC 2.A.63) subunit B family.</text>
</comment>
<dbReference type="InterPro" id="IPR025383">
    <property type="entry name" value="MrpA_C/MbhD"/>
</dbReference>
<feature type="transmembrane region" description="Helical" evidence="8">
    <location>
        <begin position="56"/>
        <end position="76"/>
    </location>
</feature>
<evidence type="ECO:0000256" key="5">
    <source>
        <dbReference type="ARBA" id="ARBA00022989"/>
    </source>
</evidence>
<evidence type="ECO:0000256" key="4">
    <source>
        <dbReference type="ARBA" id="ARBA00022692"/>
    </source>
</evidence>
<feature type="region of interest" description="Disordered" evidence="7">
    <location>
        <begin position="335"/>
        <end position="363"/>
    </location>
</feature>
<evidence type="ECO:0000259" key="11">
    <source>
        <dbReference type="Pfam" id="PF20501"/>
    </source>
</evidence>
<proteinExistence type="inferred from homology"/>
<feature type="transmembrane region" description="Helical" evidence="8">
    <location>
        <begin position="6"/>
        <end position="23"/>
    </location>
</feature>
<dbReference type="Pfam" id="PF20501">
    <property type="entry name" value="MbhE"/>
    <property type="match status" value="1"/>
</dbReference>
<dbReference type="OrthoDB" id="2085045at2"/>
<dbReference type="eggNOG" id="COG2111">
    <property type="taxonomic scope" value="Bacteria"/>
</dbReference>
<dbReference type="NCBIfam" id="NF009161">
    <property type="entry name" value="PRK12507.1"/>
    <property type="match status" value="1"/>
</dbReference>
<name>A0A1Q2M213_9GAMM</name>
<feature type="domain" description="MrpA C-terminal/MbhD" evidence="10">
    <location>
        <begin position="11"/>
        <end position="74"/>
    </location>
</feature>
<dbReference type="EMBL" id="CP019650">
    <property type="protein sequence ID" value="AQQ66741.1"/>
    <property type="molecule type" value="Genomic_DNA"/>
</dbReference>
<evidence type="ECO:0000259" key="9">
    <source>
        <dbReference type="Pfam" id="PF04039"/>
    </source>
</evidence>
<accession>A0A1Q2M213</accession>
<keyword evidence="3" id="KW-1003">Cell membrane</keyword>
<dbReference type="AlphaFoldDB" id="A0A1Q2M213"/>
<dbReference type="PANTHER" id="PTHR33932">
    <property type="entry name" value="NA(+)/H(+) ANTIPORTER SUBUNIT B"/>
    <property type="match status" value="1"/>
</dbReference>